<sequence>MASRIQRLVKSAGALNFRRSPSDIASTIGTIIARGKEVQDQVAAQTLPTFANTIAPLARFDNDSGADAAIVSFLQNVSTDKLVRDASSNAEQQLQAFRIEAMMREDVYRSVSSVFKNSKEMDRLEPEDRLLVEKMELQYRRNGLALSSEQRQKLGQIRKRLSELGIAFARNINESDGRILLTREELDGLPDDYFDGRKTEIEDGLEKYVVTTKYPDLVPAMQHAKRESTRRRLLTVEETRCPENIPLLQEAVGLRLEAARLLGYKTHAEFVLEENMAKTPEAVLEFEHDLRKRLDALADKEVAEIEAIKKADKEAAGEPYDGLFNWDFRYYSNLVKERKHSVSDEEVKQYFPMKEVTRGVLDIYQEILGLRFVKVENPDVWHSDVEMYEVWEAKGDDFVGHFYLDLYPREGKYNHACVNSIRASYSKDCESCEYPAAVMLANFPKPTSSAPALLKHDDVLTLLHEFGHVFHHLCTKTKWSYFQLDSVQVDFIEAPSQMLENWGWEPSVLRKFAVHYKTGEPIPEELVKRLLAAKNEGAGLFNMRQAFFGLFDMAIHNTTDGNVDIRSLYRSMREEITRFAAGDANACGAATFGHMMGGYDAGYYGYQWAKVFSADMYASRFLKDGVDNPQTGMVYRREILQPGGSRNASASLEMFLGRKPNNDAFLKSIGLD</sequence>
<accession>A0A9W8G8I5</accession>
<dbReference type="EMBL" id="JANBTW010000025">
    <property type="protein sequence ID" value="KAJ2678031.1"/>
    <property type="molecule type" value="Genomic_DNA"/>
</dbReference>
<dbReference type="GO" id="GO:0004222">
    <property type="term" value="F:metalloendopeptidase activity"/>
    <property type="evidence" value="ECO:0007669"/>
    <property type="project" value="UniProtKB-EC"/>
</dbReference>
<evidence type="ECO:0000259" key="8">
    <source>
        <dbReference type="Pfam" id="PF01432"/>
    </source>
</evidence>
<comment type="similarity">
    <text evidence="1 7">Belongs to the peptidase M3 family.</text>
</comment>
<dbReference type="InterPro" id="IPR045090">
    <property type="entry name" value="Pept_M3A_M3B"/>
</dbReference>
<dbReference type="OrthoDB" id="534666at2759"/>
<evidence type="ECO:0000256" key="6">
    <source>
        <dbReference type="ARBA" id="ARBA00023049"/>
    </source>
</evidence>
<dbReference type="EC" id="3.4.24.37" evidence="9"/>
<evidence type="ECO:0000256" key="3">
    <source>
        <dbReference type="ARBA" id="ARBA00022723"/>
    </source>
</evidence>
<name>A0A9W8G8I5_9FUNG</name>
<dbReference type="Gene3D" id="1.10.1370.10">
    <property type="entry name" value="Neurolysin, domain 3"/>
    <property type="match status" value="1"/>
</dbReference>
<proteinExistence type="inferred from homology"/>
<protein>
    <submittedName>
        <fullName evidence="9">Metalloendopeptidase</fullName>
        <ecNumber evidence="9">3.4.24.37</ecNumber>
    </submittedName>
</protein>
<evidence type="ECO:0000256" key="7">
    <source>
        <dbReference type="RuleBase" id="RU003435"/>
    </source>
</evidence>
<dbReference type="GO" id="GO:0006508">
    <property type="term" value="P:proteolysis"/>
    <property type="evidence" value="ECO:0007669"/>
    <property type="project" value="UniProtKB-KW"/>
</dbReference>
<evidence type="ECO:0000313" key="10">
    <source>
        <dbReference type="Proteomes" id="UP001151518"/>
    </source>
</evidence>
<feature type="domain" description="Peptidase M3A/M3B catalytic" evidence="8">
    <location>
        <begin position="221"/>
        <end position="670"/>
    </location>
</feature>
<keyword evidence="5 7" id="KW-0862">Zinc</keyword>
<dbReference type="Proteomes" id="UP001151518">
    <property type="component" value="Unassembled WGS sequence"/>
</dbReference>
<dbReference type="PANTHER" id="PTHR11804">
    <property type="entry name" value="PROTEASE M3 THIMET OLIGOPEPTIDASE-RELATED"/>
    <property type="match status" value="1"/>
</dbReference>
<organism evidence="9 10">
    <name type="scientific">Coemansia spiralis</name>
    <dbReference type="NCBI Taxonomy" id="417178"/>
    <lineage>
        <taxon>Eukaryota</taxon>
        <taxon>Fungi</taxon>
        <taxon>Fungi incertae sedis</taxon>
        <taxon>Zoopagomycota</taxon>
        <taxon>Kickxellomycotina</taxon>
        <taxon>Kickxellomycetes</taxon>
        <taxon>Kickxellales</taxon>
        <taxon>Kickxellaceae</taxon>
        <taxon>Coemansia</taxon>
    </lineage>
</organism>
<dbReference type="InterPro" id="IPR024079">
    <property type="entry name" value="MetalloPept_cat_dom_sf"/>
</dbReference>
<dbReference type="Gene3D" id="1.20.1050.40">
    <property type="entry name" value="Endopeptidase. Chain P, domain 1"/>
    <property type="match status" value="1"/>
</dbReference>
<keyword evidence="4 7" id="KW-0378">Hydrolase</keyword>
<evidence type="ECO:0000256" key="4">
    <source>
        <dbReference type="ARBA" id="ARBA00022801"/>
    </source>
</evidence>
<dbReference type="FunFam" id="3.40.390.10:FF:000006">
    <property type="entry name" value="Thimet oligopeptidase 1"/>
    <property type="match status" value="1"/>
</dbReference>
<keyword evidence="6 7" id="KW-0482">Metalloprotease</keyword>
<dbReference type="InterPro" id="IPR001567">
    <property type="entry name" value="Pept_M3A_M3B_dom"/>
</dbReference>
<dbReference type="Pfam" id="PF01432">
    <property type="entry name" value="Peptidase_M3"/>
    <property type="match status" value="1"/>
</dbReference>
<dbReference type="Gene3D" id="3.40.390.10">
    <property type="entry name" value="Collagenase (Catalytic Domain)"/>
    <property type="match status" value="1"/>
</dbReference>
<dbReference type="GO" id="GO:0006518">
    <property type="term" value="P:peptide metabolic process"/>
    <property type="evidence" value="ECO:0007669"/>
    <property type="project" value="TreeGrafter"/>
</dbReference>
<keyword evidence="2 7" id="KW-0645">Protease</keyword>
<comment type="cofactor">
    <cofactor evidence="7">
        <name>Zn(2+)</name>
        <dbReference type="ChEBI" id="CHEBI:29105"/>
    </cofactor>
    <text evidence="7">Binds 1 zinc ion.</text>
</comment>
<dbReference type="InterPro" id="IPR024077">
    <property type="entry name" value="Neurolysin/TOP_dom2"/>
</dbReference>
<evidence type="ECO:0000256" key="2">
    <source>
        <dbReference type="ARBA" id="ARBA00022670"/>
    </source>
</evidence>
<reference evidence="9" key="1">
    <citation type="submission" date="2022-07" db="EMBL/GenBank/DDBJ databases">
        <title>Phylogenomic reconstructions and comparative analyses of Kickxellomycotina fungi.</title>
        <authorList>
            <person name="Reynolds N.K."/>
            <person name="Stajich J.E."/>
            <person name="Barry K."/>
            <person name="Grigoriev I.V."/>
            <person name="Crous P."/>
            <person name="Smith M.E."/>
        </authorList>
    </citation>
    <scope>NUCLEOTIDE SEQUENCE</scope>
    <source>
        <strain evidence="9">NRRL 3115</strain>
    </source>
</reference>
<dbReference type="SUPFAM" id="SSF55486">
    <property type="entry name" value="Metalloproteases ('zincins'), catalytic domain"/>
    <property type="match status" value="1"/>
</dbReference>
<gene>
    <name evidence="9" type="primary">PRD1_3</name>
    <name evidence="9" type="ORF">GGI25_002674</name>
</gene>
<evidence type="ECO:0000256" key="1">
    <source>
        <dbReference type="ARBA" id="ARBA00006040"/>
    </source>
</evidence>
<dbReference type="GO" id="GO:0046872">
    <property type="term" value="F:metal ion binding"/>
    <property type="evidence" value="ECO:0007669"/>
    <property type="project" value="UniProtKB-UniRule"/>
</dbReference>
<dbReference type="InterPro" id="IPR024080">
    <property type="entry name" value="Neurolysin/TOP_N"/>
</dbReference>
<evidence type="ECO:0000313" key="9">
    <source>
        <dbReference type="EMBL" id="KAJ2678031.1"/>
    </source>
</evidence>
<comment type="caution">
    <text evidence="9">The sequence shown here is derived from an EMBL/GenBank/DDBJ whole genome shotgun (WGS) entry which is preliminary data.</text>
</comment>
<dbReference type="PANTHER" id="PTHR11804:SF84">
    <property type="entry name" value="SACCHAROLYSIN"/>
    <property type="match status" value="1"/>
</dbReference>
<dbReference type="AlphaFoldDB" id="A0A9W8G8I5"/>
<evidence type="ECO:0000256" key="5">
    <source>
        <dbReference type="ARBA" id="ARBA00022833"/>
    </source>
</evidence>
<dbReference type="GO" id="GO:0005758">
    <property type="term" value="C:mitochondrial intermembrane space"/>
    <property type="evidence" value="ECO:0007669"/>
    <property type="project" value="TreeGrafter"/>
</dbReference>
<dbReference type="CDD" id="cd06455">
    <property type="entry name" value="M3A_TOP"/>
    <property type="match status" value="1"/>
</dbReference>
<keyword evidence="3 7" id="KW-0479">Metal-binding</keyword>